<protein>
    <submittedName>
        <fullName evidence="8">Alkylphosphocholine resistance protein lem3</fullName>
    </submittedName>
</protein>
<keyword evidence="5 6" id="KW-0472">Membrane</keyword>
<organism evidence="8 9">
    <name type="scientific">Basidiobolus ranarum</name>
    <dbReference type="NCBI Taxonomy" id="34480"/>
    <lineage>
        <taxon>Eukaryota</taxon>
        <taxon>Fungi</taxon>
        <taxon>Fungi incertae sedis</taxon>
        <taxon>Zoopagomycota</taxon>
        <taxon>Entomophthoromycotina</taxon>
        <taxon>Basidiobolomycetes</taxon>
        <taxon>Basidiobolales</taxon>
        <taxon>Basidiobolaceae</taxon>
        <taxon>Basidiobolus</taxon>
    </lineage>
</organism>
<evidence type="ECO:0000256" key="7">
    <source>
        <dbReference type="SAM" id="Phobius"/>
    </source>
</evidence>
<evidence type="ECO:0000256" key="1">
    <source>
        <dbReference type="ARBA" id="ARBA00004141"/>
    </source>
</evidence>
<evidence type="ECO:0000256" key="2">
    <source>
        <dbReference type="ARBA" id="ARBA00009457"/>
    </source>
</evidence>
<evidence type="ECO:0000256" key="6">
    <source>
        <dbReference type="PIRNR" id="PIRNR015840"/>
    </source>
</evidence>
<dbReference type="Proteomes" id="UP001479436">
    <property type="component" value="Unassembled WGS sequence"/>
</dbReference>
<evidence type="ECO:0000256" key="5">
    <source>
        <dbReference type="ARBA" id="ARBA00023136"/>
    </source>
</evidence>
<keyword evidence="3 7" id="KW-0812">Transmembrane</keyword>
<dbReference type="InterPro" id="IPR005045">
    <property type="entry name" value="CDC50/LEM3_fam"/>
</dbReference>
<comment type="caution">
    <text evidence="8">The sequence shown here is derived from an EMBL/GenBank/DDBJ whole genome shotgun (WGS) entry which is preliminary data.</text>
</comment>
<evidence type="ECO:0000256" key="3">
    <source>
        <dbReference type="ARBA" id="ARBA00022692"/>
    </source>
</evidence>
<proteinExistence type="inferred from homology"/>
<feature type="transmembrane region" description="Helical" evidence="7">
    <location>
        <begin position="31"/>
        <end position="53"/>
    </location>
</feature>
<dbReference type="PANTHER" id="PTHR10926:SF0">
    <property type="entry name" value="CDC50, ISOFORM A"/>
    <property type="match status" value="1"/>
</dbReference>
<dbReference type="PIRSF" id="PIRSF015840">
    <property type="entry name" value="DUF284_TM_euk"/>
    <property type="match status" value="1"/>
</dbReference>
<evidence type="ECO:0000313" key="8">
    <source>
        <dbReference type="EMBL" id="KAK9728496.1"/>
    </source>
</evidence>
<feature type="transmembrane region" description="Helical" evidence="7">
    <location>
        <begin position="340"/>
        <end position="361"/>
    </location>
</feature>
<keyword evidence="9" id="KW-1185">Reference proteome</keyword>
<name>A0ABR2WAA5_9FUNG</name>
<comment type="subcellular location">
    <subcellularLocation>
        <location evidence="1">Membrane</location>
        <topology evidence="1">Multi-pass membrane protein</topology>
    </subcellularLocation>
</comment>
<comment type="similarity">
    <text evidence="2 6">Belongs to the CDC50/LEM3 family.</text>
</comment>
<evidence type="ECO:0000313" key="9">
    <source>
        <dbReference type="Proteomes" id="UP001479436"/>
    </source>
</evidence>
<keyword evidence="4 7" id="KW-1133">Transmembrane helix</keyword>
<gene>
    <name evidence="8" type="primary">LEM3_1</name>
    <name evidence="8" type="ORF">K7432_000979</name>
</gene>
<evidence type="ECO:0000256" key="4">
    <source>
        <dbReference type="ARBA" id="ARBA00022989"/>
    </source>
</evidence>
<dbReference type="PANTHER" id="PTHR10926">
    <property type="entry name" value="CELL CYCLE CONTROL PROTEIN 50"/>
    <property type="match status" value="1"/>
</dbReference>
<reference evidence="8 9" key="1">
    <citation type="submission" date="2023-04" db="EMBL/GenBank/DDBJ databases">
        <title>Genome of Basidiobolus ranarum AG-B5.</title>
        <authorList>
            <person name="Stajich J.E."/>
            <person name="Carter-House D."/>
            <person name="Gryganskyi A."/>
        </authorList>
    </citation>
    <scope>NUCLEOTIDE SEQUENCE [LARGE SCALE GENOMIC DNA]</scope>
    <source>
        <strain evidence="8 9">AG-B5</strain>
    </source>
</reference>
<dbReference type="Pfam" id="PF03381">
    <property type="entry name" value="CDC50"/>
    <property type="match status" value="1"/>
</dbReference>
<dbReference type="EMBL" id="JASJQH010006895">
    <property type="protein sequence ID" value="KAK9728496.1"/>
    <property type="molecule type" value="Genomic_DNA"/>
</dbReference>
<accession>A0ABR2WAA5</accession>
<sequence>MSSEIKNRKPANTAFKQQRLKAWQPILTPKTVLPTLFIVGILFAPLGGLLLYASDNVSELVIDYTNCAGASDTYQYMPSNAFSAAFPGTSKIPVPQYRVETVPLGPNPNVTISRCYIKLDIPVTLKPPVFLYYKLTNFFQNHRRYVKSFDVNQLKGTPVDVATLENSNCKPLATTTDGTNPGNRIAIYPCGLIANSMFNDTISNFVLLNIPGGAQADNETYAFGAKGIAWASDAQKYKKSGYTDLTQIRPPPNWAVRYPNGMYTPEFPPPDISQDEHFQVWMRTAGLPNFRKLYGRNDSATMKEGKYEVVIDMNFDVKRYGGTKAIVISTVSFLGGRNPFLGIAYIAVGVACVVLGALFTARHLYKPRKLGDHTYLSWNQTAHANPAGGPNFSLTER</sequence>